<keyword evidence="2" id="KW-0677">Repeat</keyword>
<comment type="caution">
    <text evidence="3">The sequence shown here is derived from an EMBL/GenBank/DDBJ whole genome shotgun (WGS) entry which is preliminary data.</text>
</comment>
<organism evidence="3 4">
    <name type="scientific">Parelaphostrongylus tenuis</name>
    <name type="common">Meningeal worm</name>
    <dbReference type="NCBI Taxonomy" id="148309"/>
    <lineage>
        <taxon>Eukaryota</taxon>
        <taxon>Metazoa</taxon>
        <taxon>Ecdysozoa</taxon>
        <taxon>Nematoda</taxon>
        <taxon>Chromadorea</taxon>
        <taxon>Rhabditida</taxon>
        <taxon>Rhabditina</taxon>
        <taxon>Rhabditomorpha</taxon>
        <taxon>Strongyloidea</taxon>
        <taxon>Metastrongylidae</taxon>
        <taxon>Parelaphostrongylus</taxon>
    </lineage>
</organism>
<accession>A0AAD5MT65</accession>
<dbReference type="PANTHER" id="PTHR48051:SF1">
    <property type="entry name" value="RAS SUPPRESSOR PROTEIN 1"/>
    <property type="match status" value="1"/>
</dbReference>
<dbReference type="SUPFAM" id="SSF52075">
    <property type="entry name" value="Outer arm dynein light chain 1"/>
    <property type="match status" value="1"/>
</dbReference>
<keyword evidence="4" id="KW-1185">Reference proteome</keyword>
<dbReference type="GO" id="GO:0005737">
    <property type="term" value="C:cytoplasm"/>
    <property type="evidence" value="ECO:0007669"/>
    <property type="project" value="TreeGrafter"/>
</dbReference>
<gene>
    <name evidence="3" type="ORF">KIN20_021800</name>
</gene>
<dbReference type="AlphaFoldDB" id="A0AAD5MT65"/>
<sequence length="180" mass="20750">MELSWEKLARYSCTNDKMLLKRRLKLNEAWDDGSIGVISGMCRKRCGLRISNEKTLRALCLGDKDFEMLPGDVMNLRNLQILILRDNDLLTIPREIGHLTILKKLHIQGNKLTVLPPELGALDLIENKQVLRLEYNPWITNIQVRCLERDRLRSNPLANCSNLSCRVLLRCLQVAPYLTI</sequence>
<evidence type="ECO:0000256" key="2">
    <source>
        <dbReference type="ARBA" id="ARBA00022737"/>
    </source>
</evidence>
<dbReference type="Pfam" id="PF00560">
    <property type="entry name" value="LRR_1"/>
    <property type="match status" value="2"/>
</dbReference>
<name>A0AAD5MT65_PARTN</name>
<dbReference type="SMART" id="SM00369">
    <property type="entry name" value="LRR_TYP"/>
    <property type="match status" value="2"/>
</dbReference>
<reference evidence="3" key="1">
    <citation type="submission" date="2021-06" db="EMBL/GenBank/DDBJ databases">
        <title>Parelaphostrongylus tenuis whole genome reference sequence.</title>
        <authorList>
            <person name="Garwood T.J."/>
            <person name="Larsen P.A."/>
            <person name="Fountain-Jones N.M."/>
            <person name="Garbe J.R."/>
            <person name="Macchietto M.G."/>
            <person name="Kania S.A."/>
            <person name="Gerhold R.W."/>
            <person name="Richards J.E."/>
            <person name="Wolf T.M."/>
        </authorList>
    </citation>
    <scope>NUCLEOTIDE SEQUENCE</scope>
    <source>
        <strain evidence="3">MNPRO001-30</strain>
        <tissue evidence="3">Meninges</tissue>
    </source>
</reference>
<dbReference type="InterPro" id="IPR003591">
    <property type="entry name" value="Leu-rich_rpt_typical-subtyp"/>
</dbReference>
<dbReference type="EMBL" id="JAHQIW010004414">
    <property type="protein sequence ID" value="KAJ1362288.1"/>
    <property type="molecule type" value="Genomic_DNA"/>
</dbReference>
<evidence type="ECO:0000313" key="3">
    <source>
        <dbReference type="EMBL" id="KAJ1362288.1"/>
    </source>
</evidence>
<dbReference type="PANTHER" id="PTHR48051">
    <property type="match status" value="1"/>
</dbReference>
<proteinExistence type="predicted"/>
<dbReference type="Gene3D" id="3.80.10.10">
    <property type="entry name" value="Ribonuclease Inhibitor"/>
    <property type="match status" value="1"/>
</dbReference>
<evidence type="ECO:0000256" key="1">
    <source>
        <dbReference type="ARBA" id="ARBA00022614"/>
    </source>
</evidence>
<dbReference type="InterPro" id="IPR050216">
    <property type="entry name" value="LRR_domain-containing"/>
</dbReference>
<evidence type="ECO:0000313" key="4">
    <source>
        <dbReference type="Proteomes" id="UP001196413"/>
    </source>
</evidence>
<keyword evidence="1" id="KW-0433">Leucine-rich repeat</keyword>
<dbReference type="InterPro" id="IPR001611">
    <property type="entry name" value="Leu-rich_rpt"/>
</dbReference>
<dbReference type="InterPro" id="IPR032675">
    <property type="entry name" value="LRR_dom_sf"/>
</dbReference>
<dbReference type="Proteomes" id="UP001196413">
    <property type="component" value="Unassembled WGS sequence"/>
</dbReference>
<dbReference type="FunFam" id="3.80.10.10:FF:000034">
    <property type="entry name" value="Ras suppressor protein 1"/>
    <property type="match status" value="1"/>
</dbReference>
<protein>
    <submittedName>
        <fullName evidence="3">Uncharacterized protein</fullName>
    </submittedName>
</protein>